<dbReference type="OrthoDB" id="8062037at2759"/>
<dbReference type="Pfam" id="PF00628">
    <property type="entry name" value="PHD"/>
    <property type="match status" value="1"/>
</dbReference>
<evidence type="ECO:0000259" key="7">
    <source>
        <dbReference type="PROSITE" id="PS50089"/>
    </source>
</evidence>
<dbReference type="Pfam" id="PF13639">
    <property type="entry name" value="zf-RING_2"/>
    <property type="match status" value="1"/>
</dbReference>
<feature type="compositionally biased region" description="Low complexity" evidence="5">
    <location>
        <begin position="392"/>
        <end position="406"/>
    </location>
</feature>
<dbReference type="InterPro" id="IPR019786">
    <property type="entry name" value="Zinc_finger_PHD-type_CS"/>
</dbReference>
<feature type="region of interest" description="Disordered" evidence="5">
    <location>
        <begin position="207"/>
        <end position="229"/>
    </location>
</feature>
<dbReference type="Gene3D" id="3.30.40.10">
    <property type="entry name" value="Zinc/RING finger domain, C3HC4 (zinc finger)"/>
    <property type="match status" value="2"/>
</dbReference>
<dbReference type="UniPathway" id="UPA00143"/>
<accession>A0A8H4P981</accession>
<dbReference type="InterPro" id="IPR013083">
    <property type="entry name" value="Znf_RING/FYVE/PHD"/>
</dbReference>
<feature type="compositionally biased region" description="Low complexity" evidence="5">
    <location>
        <begin position="502"/>
        <end position="512"/>
    </location>
</feature>
<dbReference type="InterPro" id="IPR011011">
    <property type="entry name" value="Znf_FYVE_PHD"/>
</dbReference>
<evidence type="ECO:0000256" key="3">
    <source>
        <dbReference type="ARBA" id="ARBA00022833"/>
    </source>
</evidence>
<dbReference type="PANTHER" id="PTHR12618">
    <property type="entry name" value="PHD AND RING FINGER DOMAIN-CONTAINING PROTEIN 1"/>
    <property type="match status" value="1"/>
</dbReference>
<keyword evidence="2 4" id="KW-0863">Zinc-finger</keyword>
<evidence type="ECO:0000256" key="1">
    <source>
        <dbReference type="ARBA" id="ARBA00022723"/>
    </source>
</evidence>
<feature type="compositionally biased region" description="Polar residues" evidence="5">
    <location>
        <begin position="413"/>
        <end position="423"/>
    </location>
</feature>
<evidence type="ECO:0000313" key="9">
    <source>
        <dbReference type="Proteomes" id="UP000605986"/>
    </source>
</evidence>
<comment type="caution">
    <text evidence="8">The sequence shown here is derived from an EMBL/GenBank/DDBJ whole genome shotgun (WGS) entry which is preliminary data.</text>
</comment>
<dbReference type="SUPFAM" id="SSF57850">
    <property type="entry name" value="RING/U-box"/>
    <property type="match status" value="1"/>
</dbReference>
<feature type="compositionally biased region" description="Low complexity" evidence="5">
    <location>
        <begin position="465"/>
        <end position="490"/>
    </location>
</feature>
<dbReference type="InterPro" id="IPR001841">
    <property type="entry name" value="Znf_RING"/>
</dbReference>
<keyword evidence="9" id="KW-1185">Reference proteome</keyword>
<feature type="domain" description="RING-type" evidence="7">
    <location>
        <begin position="7"/>
        <end position="103"/>
    </location>
</feature>
<dbReference type="GO" id="GO:0016567">
    <property type="term" value="P:protein ubiquitination"/>
    <property type="evidence" value="ECO:0007669"/>
    <property type="project" value="UniProtKB-UniPathway"/>
</dbReference>
<dbReference type="PROSITE" id="PS01359">
    <property type="entry name" value="ZF_PHD_1"/>
    <property type="match status" value="1"/>
</dbReference>
<dbReference type="SMART" id="SM00184">
    <property type="entry name" value="RING"/>
    <property type="match status" value="2"/>
</dbReference>
<protein>
    <recommendedName>
        <fullName evidence="10">PHD-type domain-containing protein</fullName>
    </recommendedName>
</protein>
<evidence type="ECO:0000313" key="8">
    <source>
        <dbReference type="EMBL" id="KAF4452537.1"/>
    </source>
</evidence>
<feature type="compositionally biased region" description="Basic and acidic residues" evidence="5">
    <location>
        <begin position="556"/>
        <end position="595"/>
    </location>
</feature>
<feature type="domain" description="PHD-type" evidence="6">
    <location>
        <begin position="152"/>
        <end position="200"/>
    </location>
</feature>
<organism evidence="8 9">
    <name type="scientific">Fusarium austroafricanum</name>
    <dbReference type="NCBI Taxonomy" id="2364996"/>
    <lineage>
        <taxon>Eukaryota</taxon>
        <taxon>Fungi</taxon>
        <taxon>Dikarya</taxon>
        <taxon>Ascomycota</taxon>
        <taxon>Pezizomycotina</taxon>
        <taxon>Sordariomycetes</taxon>
        <taxon>Hypocreomycetidae</taxon>
        <taxon>Hypocreales</taxon>
        <taxon>Nectriaceae</taxon>
        <taxon>Fusarium</taxon>
        <taxon>Fusarium concolor species complex</taxon>
    </lineage>
</organism>
<dbReference type="InterPro" id="IPR001965">
    <property type="entry name" value="Znf_PHD"/>
</dbReference>
<dbReference type="SMART" id="SM00249">
    <property type="entry name" value="PHD"/>
    <property type="match status" value="1"/>
</dbReference>
<dbReference type="AlphaFoldDB" id="A0A8H4P981"/>
<feature type="compositionally biased region" description="Basic and acidic residues" evidence="5">
    <location>
        <begin position="527"/>
        <end position="543"/>
    </location>
</feature>
<keyword evidence="1" id="KW-0479">Metal-binding</keyword>
<dbReference type="PANTHER" id="PTHR12618:SF20">
    <property type="entry name" value="PHD AND RING FINGER DOMAIN-CONTAINING PROTEIN 1"/>
    <property type="match status" value="1"/>
</dbReference>
<dbReference type="SUPFAM" id="SSF57903">
    <property type="entry name" value="FYVE/PHD zinc finger"/>
    <property type="match status" value="1"/>
</dbReference>
<dbReference type="PROSITE" id="PS50016">
    <property type="entry name" value="ZF_PHD_2"/>
    <property type="match status" value="1"/>
</dbReference>
<feature type="region of interest" description="Disordered" evidence="5">
    <location>
        <begin position="348"/>
        <end position="433"/>
    </location>
</feature>
<dbReference type="InterPro" id="IPR019787">
    <property type="entry name" value="Znf_PHD-finger"/>
</dbReference>
<name>A0A8H4P981_9HYPO</name>
<feature type="region of interest" description="Disordered" evidence="5">
    <location>
        <begin position="323"/>
        <end position="342"/>
    </location>
</feature>
<dbReference type="Proteomes" id="UP000605986">
    <property type="component" value="Unassembled WGS sequence"/>
</dbReference>
<evidence type="ECO:0000256" key="2">
    <source>
        <dbReference type="ARBA" id="ARBA00022771"/>
    </source>
</evidence>
<feature type="compositionally biased region" description="Basic and acidic residues" evidence="5">
    <location>
        <begin position="207"/>
        <end position="217"/>
    </location>
</feature>
<dbReference type="EMBL" id="JAADJG010000183">
    <property type="protein sequence ID" value="KAF4452537.1"/>
    <property type="molecule type" value="Genomic_DNA"/>
</dbReference>
<feature type="compositionally biased region" description="Polar residues" evidence="5">
    <location>
        <begin position="544"/>
        <end position="554"/>
    </location>
</feature>
<evidence type="ECO:0000259" key="6">
    <source>
        <dbReference type="PROSITE" id="PS50016"/>
    </source>
</evidence>
<gene>
    <name evidence="8" type="ORF">F53441_4649</name>
</gene>
<evidence type="ECO:0000256" key="5">
    <source>
        <dbReference type="SAM" id="MobiDB-lite"/>
    </source>
</evidence>
<reference evidence="8" key="1">
    <citation type="submission" date="2020-01" db="EMBL/GenBank/DDBJ databases">
        <title>Identification and distribution of gene clusters putatively required for synthesis of sphingolipid metabolism inhibitors in phylogenetically diverse species of the filamentous fungus Fusarium.</title>
        <authorList>
            <person name="Kim H.-S."/>
            <person name="Busman M."/>
            <person name="Brown D.W."/>
            <person name="Divon H."/>
            <person name="Uhlig S."/>
            <person name="Proctor R.H."/>
        </authorList>
    </citation>
    <scope>NUCLEOTIDE SEQUENCE</scope>
    <source>
        <strain evidence="8">NRRL 53441</strain>
    </source>
</reference>
<proteinExistence type="predicted"/>
<dbReference type="GO" id="GO:0008270">
    <property type="term" value="F:zinc ion binding"/>
    <property type="evidence" value="ECO:0007669"/>
    <property type="project" value="UniProtKB-KW"/>
</dbReference>
<sequence>MSEAEQCIICLDPLPQPSATIQAPAALTIAASDVAGGVSAGGEPASASESAPIPATTTTASDVLEDDSNYLNIVAALDGCNHIIHDACIRSWAQKTNTCPICRNPFHSVRVYNGADGTAISKYDVQDKKQVAEFDVRQWLGENPEEDEEEQGNPCPICNSAEREDVLLLCDSCDAAYHTHCIGLDAIPDGDWYCMECSHLFQLHEEPEPAEVGERSPRPSYVRRRPNPRNVRGYHVRTRERLRRARRQARNVEWQGAWGQFSTRFYEMSDLDLDNHDDEDEELEQYRRFQEVGRRELERWQQRMDIARRLGARDVFVNNMPPAISERLQPAPEPVQETADERRAWGALERARETEEPNTTSRKRKARSVTASPREPVQEPERKLKRPRTRRLPTQNGEGSSSVSSPAPGPSTVRATTNGSASRNGIVDHSNIDPPLVSSLLKELEPSIMSDDETITTNGWRHAPEASSPALSPAISPSPSAHSSPRALSLTPPPMPNFNGRPTSPTLSLSSTIQPRYAPANYSPTRSSRDHSSRDHSDSETRSARPTANYSPSRTCPDHKDSETRSIRLPESRPLELRQPRPRRPSEVPAQREEQPLSESNITQEDKISINEIVKGALRPHWRSRKLTTEQYSVINRDISRKLYDEVKGAASLSDEARRQWENRATKEVAQAVAGLSA</sequence>
<dbReference type="CDD" id="cd15545">
    <property type="entry name" value="PHD_BAZ2A_like"/>
    <property type="match status" value="1"/>
</dbReference>
<evidence type="ECO:0008006" key="10">
    <source>
        <dbReference type="Google" id="ProtNLM"/>
    </source>
</evidence>
<dbReference type="InterPro" id="IPR047157">
    <property type="entry name" value="PHRF1/Atg35"/>
</dbReference>
<keyword evidence="3" id="KW-0862">Zinc</keyword>
<dbReference type="PROSITE" id="PS50089">
    <property type="entry name" value="ZF_RING_2"/>
    <property type="match status" value="1"/>
</dbReference>
<feature type="region of interest" description="Disordered" evidence="5">
    <location>
        <begin position="454"/>
        <end position="601"/>
    </location>
</feature>
<feature type="region of interest" description="Disordered" evidence="5">
    <location>
        <begin position="38"/>
        <end position="57"/>
    </location>
</feature>
<evidence type="ECO:0000256" key="4">
    <source>
        <dbReference type="PROSITE-ProRule" id="PRU00175"/>
    </source>
</evidence>